<evidence type="ECO:0000313" key="2">
    <source>
        <dbReference type="EMBL" id="GAB0191445.1"/>
    </source>
</evidence>
<protein>
    <submittedName>
        <fullName evidence="2">Uncharacterized protein</fullName>
    </submittedName>
</protein>
<reference evidence="2 3" key="1">
    <citation type="submission" date="2024-06" db="EMBL/GenBank/DDBJ databases">
        <title>The draft genome of Grus japonensis, version 3.</title>
        <authorList>
            <person name="Nabeshima K."/>
            <person name="Suzuki S."/>
            <person name="Onuma M."/>
        </authorList>
    </citation>
    <scope>NUCLEOTIDE SEQUENCE [LARGE SCALE GENOMIC DNA]</scope>
    <source>
        <strain evidence="2 3">451A</strain>
    </source>
</reference>
<dbReference type="EMBL" id="BAAFJT010000006">
    <property type="protein sequence ID" value="GAB0191445.1"/>
    <property type="molecule type" value="Genomic_DNA"/>
</dbReference>
<accession>A0ABC9X2H9</accession>
<gene>
    <name evidence="2" type="ORF">GRJ2_001609800</name>
</gene>
<dbReference type="Proteomes" id="UP001623348">
    <property type="component" value="Unassembled WGS sequence"/>
</dbReference>
<evidence type="ECO:0000256" key="1">
    <source>
        <dbReference type="SAM" id="MobiDB-lite"/>
    </source>
</evidence>
<feature type="region of interest" description="Disordered" evidence="1">
    <location>
        <begin position="57"/>
        <end position="98"/>
    </location>
</feature>
<comment type="caution">
    <text evidence="2">The sequence shown here is derived from an EMBL/GenBank/DDBJ whole genome shotgun (WGS) entry which is preliminary data.</text>
</comment>
<dbReference type="AlphaFoldDB" id="A0ABC9X2H9"/>
<proteinExistence type="predicted"/>
<name>A0ABC9X2H9_GRUJA</name>
<organism evidence="2 3">
    <name type="scientific">Grus japonensis</name>
    <name type="common">Japanese crane</name>
    <name type="synonym">Red-crowned crane</name>
    <dbReference type="NCBI Taxonomy" id="30415"/>
    <lineage>
        <taxon>Eukaryota</taxon>
        <taxon>Metazoa</taxon>
        <taxon>Chordata</taxon>
        <taxon>Craniata</taxon>
        <taxon>Vertebrata</taxon>
        <taxon>Euteleostomi</taxon>
        <taxon>Archelosauria</taxon>
        <taxon>Archosauria</taxon>
        <taxon>Dinosauria</taxon>
        <taxon>Saurischia</taxon>
        <taxon>Theropoda</taxon>
        <taxon>Coelurosauria</taxon>
        <taxon>Aves</taxon>
        <taxon>Neognathae</taxon>
        <taxon>Neoaves</taxon>
        <taxon>Gruiformes</taxon>
        <taxon>Gruidae</taxon>
        <taxon>Grus</taxon>
    </lineage>
</organism>
<sequence length="98" mass="11178">MPQVIVLAQKEGRIKMDMEENAGYKKCELMPEHSIIDVQETEGDLGLDCSKSSLQKQPLRADIKEEVDELEKDGKDKEQGASWDPIKGLWRKCEPPHQ</sequence>
<evidence type="ECO:0000313" key="3">
    <source>
        <dbReference type="Proteomes" id="UP001623348"/>
    </source>
</evidence>
<keyword evidence="3" id="KW-1185">Reference proteome</keyword>